<accession>A0A844W362</accession>
<dbReference type="Proteomes" id="UP000443843">
    <property type="component" value="Unassembled WGS sequence"/>
</dbReference>
<evidence type="ECO:0000313" key="1">
    <source>
        <dbReference type="EMBL" id="MWB77144.1"/>
    </source>
</evidence>
<protein>
    <submittedName>
        <fullName evidence="1">Uncharacterized protein</fullName>
    </submittedName>
</protein>
<gene>
    <name evidence="1" type="ORF">GLS40_03815</name>
</gene>
<keyword evidence="2" id="KW-1185">Reference proteome</keyword>
<dbReference type="AlphaFoldDB" id="A0A844W362"/>
<proteinExistence type="predicted"/>
<dbReference type="RefSeq" id="WP_160381374.1">
    <property type="nucleotide sequence ID" value="NZ_WNXQ01000002.1"/>
</dbReference>
<organism evidence="1 2">
    <name type="scientific">Pseudooceanicola pacificus</name>
    <dbReference type="NCBI Taxonomy" id="2676438"/>
    <lineage>
        <taxon>Bacteria</taxon>
        <taxon>Pseudomonadati</taxon>
        <taxon>Pseudomonadota</taxon>
        <taxon>Alphaproteobacteria</taxon>
        <taxon>Rhodobacterales</taxon>
        <taxon>Paracoccaceae</taxon>
        <taxon>Pseudooceanicola</taxon>
    </lineage>
</organism>
<reference evidence="1 2" key="1">
    <citation type="submission" date="2019-11" db="EMBL/GenBank/DDBJ databases">
        <title>Pseudooceanicola pacifica sp. nov., isolated from deep-sea sediment of the Pacific Ocean.</title>
        <authorList>
            <person name="Lyu L."/>
        </authorList>
    </citation>
    <scope>NUCLEOTIDE SEQUENCE [LARGE SCALE GENOMIC DNA]</scope>
    <source>
        <strain evidence="1 2">216_PA32_1</strain>
    </source>
</reference>
<evidence type="ECO:0000313" key="2">
    <source>
        <dbReference type="Proteomes" id="UP000443843"/>
    </source>
</evidence>
<dbReference type="EMBL" id="WNXQ01000002">
    <property type="protein sequence ID" value="MWB77144.1"/>
    <property type="molecule type" value="Genomic_DNA"/>
</dbReference>
<comment type="caution">
    <text evidence="1">The sequence shown here is derived from an EMBL/GenBank/DDBJ whole genome shotgun (WGS) entry which is preliminary data.</text>
</comment>
<sequence>MEFVLLRVAFLASSAVRLRSVSLFCDTSMMPQRKNAVASPPGIAGIEGKGLGPDVTACPAAAMPVPLLAVCARRRQDQGERPSDMRWGIGNRLDSLSQVDSHPASFAMSKGYGDWLPSVPCAHHFLGGTWSCAAWSGDESIAQPPYFVTLDCMPNTFPLSPSPDPA</sequence>
<name>A0A844W362_9RHOB</name>